<dbReference type="Proteomes" id="UP000254425">
    <property type="component" value="Chromosome"/>
</dbReference>
<evidence type="ECO:0000313" key="4">
    <source>
        <dbReference type="EMBL" id="AXK34917.1"/>
    </source>
</evidence>
<reference evidence="4 5" key="1">
    <citation type="submission" date="2018-07" db="EMBL/GenBank/DDBJ databases">
        <title>Draft genome of the type strain Streptomyces armeniacus ATCC 15676.</title>
        <authorList>
            <person name="Labana P."/>
            <person name="Gosse J.T."/>
            <person name="Boddy C.N."/>
        </authorList>
    </citation>
    <scope>NUCLEOTIDE SEQUENCE [LARGE SCALE GENOMIC DNA]</scope>
    <source>
        <strain evidence="4 5">ATCC 15676</strain>
    </source>
</reference>
<dbReference type="AlphaFoldDB" id="A0A345XTF1"/>
<feature type="region of interest" description="Disordered" evidence="2">
    <location>
        <begin position="104"/>
        <end position="130"/>
    </location>
</feature>
<evidence type="ECO:0000256" key="2">
    <source>
        <dbReference type="SAM" id="MobiDB-lite"/>
    </source>
</evidence>
<name>A0A345XTF1_9ACTN</name>
<dbReference type="EMBL" id="CP031320">
    <property type="protein sequence ID" value="AXK34917.1"/>
    <property type="molecule type" value="Genomic_DNA"/>
</dbReference>
<keyword evidence="5" id="KW-1185">Reference proteome</keyword>
<dbReference type="RefSeq" id="WP_208880705.1">
    <property type="nucleotide sequence ID" value="NZ_CP031320.1"/>
</dbReference>
<proteinExistence type="inferred from homology"/>
<accession>A0A345XTF1</accession>
<keyword evidence="3" id="KW-0732">Signal</keyword>
<sequence length="201" mass="20497">MKTGFTTTAAATAALLVAGTGVAHGLDGGTAGGADYRLRASGQFAPSSSPVAPAAITYDHELVPPGAGIKVTQRVDGAGTTVAVSVRGVAPDHTYGVHVHTAPCGADPDDAGPHYQNREDPEQPSVDPAYANPANEVWLDFTTDGSGAARSVASHPWNFRMGEARSVVLHEHATSLKPGEAGMAGERVGCFTVPLMGDGVR</sequence>
<gene>
    <name evidence="4" type="ORF">DVA86_21995</name>
</gene>
<dbReference type="GO" id="GO:0046872">
    <property type="term" value="F:metal ion binding"/>
    <property type="evidence" value="ECO:0007669"/>
    <property type="project" value="InterPro"/>
</dbReference>
<dbReference type="GO" id="GO:0006801">
    <property type="term" value="P:superoxide metabolic process"/>
    <property type="evidence" value="ECO:0007669"/>
    <property type="project" value="InterPro"/>
</dbReference>
<dbReference type="InterPro" id="IPR036423">
    <property type="entry name" value="SOD-like_Cu/Zn_dom_sf"/>
</dbReference>
<dbReference type="SUPFAM" id="SSF49329">
    <property type="entry name" value="Cu,Zn superoxide dismutase-like"/>
    <property type="match status" value="1"/>
</dbReference>
<dbReference type="KEGG" id="sarm:DVA86_21995"/>
<feature type="chain" id="PRO_5016650352" evidence="3">
    <location>
        <begin position="26"/>
        <end position="201"/>
    </location>
</feature>
<comment type="similarity">
    <text evidence="1">Belongs to the Cu-Zn superoxide dismutase family.</text>
</comment>
<evidence type="ECO:0000313" key="5">
    <source>
        <dbReference type="Proteomes" id="UP000254425"/>
    </source>
</evidence>
<evidence type="ECO:0000256" key="3">
    <source>
        <dbReference type="SAM" id="SignalP"/>
    </source>
</evidence>
<protein>
    <submittedName>
        <fullName evidence="4">Superoxide dismutase family protein</fullName>
    </submittedName>
</protein>
<evidence type="ECO:0000256" key="1">
    <source>
        <dbReference type="ARBA" id="ARBA00010457"/>
    </source>
</evidence>
<feature type="signal peptide" evidence="3">
    <location>
        <begin position="1"/>
        <end position="25"/>
    </location>
</feature>
<organism evidence="4 5">
    <name type="scientific">Streptomyces armeniacus</name>
    <dbReference type="NCBI Taxonomy" id="83291"/>
    <lineage>
        <taxon>Bacteria</taxon>
        <taxon>Bacillati</taxon>
        <taxon>Actinomycetota</taxon>
        <taxon>Actinomycetes</taxon>
        <taxon>Kitasatosporales</taxon>
        <taxon>Streptomycetaceae</taxon>
        <taxon>Streptomyces</taxon>
    </lineage>
</organism>
<dbReference type="Gene3D" id="2.60.40.200">
    <property type="entry name" value="Superoxide dismutase, copper/zinc binding domain"/>
    <property type="match status" value="1"/>
</dbReference>